<dbReference type="SMART" id="SM01117">
    <property type="entry name" value="Cyt-b5"/>
    <property type="match status" value="1"/>
</dbReference>
<name>A0ABS7KZU1_CLOSR</name>
<evidence type="ECO:0000259" key="1">
    <source>
        <dbReference type="SMART" id="SM01117"/>
    </source>
</evidence>
<dbReference type="Proteomes" id="UP001299068">
    <property type="component" value="Unassembled WGS sequence"/>
</dbReference>
<proteinExistence type="predicted"/>
<gene>
    <name evidence="2" type="ORF">K5V21_11295</name>
</gene>
<comment type="caution">
    <text evidence="2">The sequence shown here is derived from an EMBL/GenBank/DDBJ whole genome shotgun (WGS) entry which is preliminary data.</text>
</comment>
<reference evidence="2 3" key="1">
    <citation type="journal article" date="2021" name="Cell Host Microbe">
        <title>in vivo commensal control of Clostridioides difficile virulence.</title>
        <authorList>
            <person name="Girinathan B.P."/>
            <person name="Dibenedetto N."/>
            <person name="Worley J.N."/>
            <person name="Peltier J."/>
            <person name="Arrieta-Ortiz M.L."/>
            <person name="Rupa Christinal Immanuel S."/>
            <person name="Lavin R."/>
            <person name="Delaney M.L."/>
            <person name="Cummins C."/>
            <person name="Hoffmann M."/>
            <person name="Luo Y."/>
            <person name="Gonzalez-Escalona N."/>
            <person name="Allard M."/>
            <person name="Onderdonk A.B."/>
            <person name="Gerber G.K."/>
            <person name="Sonenshein A.L."/>
            <person name="Baliga N."/>
            <person name="Dupuy B."/>
            <person name="Bry L."/>
        </authorList>
    </citation>
    <scope>NUCLEOTIDE SEQUENCE [LARGE SCALE GENOMIC DNA]</scope>
    <source>
        <strain evidence="2 3">DSM 599</strain>
    </source>
</reference>
<dbReference type="InterPro" id="IPR001199">
    <property type="entry name" value="Cyt_B5-like_heme/steroid-bd"/>
</dbReference>
<keyword evidence="3" id="KW-1185">Reference proteome</keyword>
<dbReference type="EMBL" id="JAIKTU010000008">
    <property type="protein sequence ID" value="MBY0756032.1"/>
    <property type="molecule type" value="Genomic_DNA"/>
</dbReference>
<evidence type="ECO:0000313" key="3">
    <source>
        <dbReference type="Proteomes" id="UP001299068"/>
    </source>
</evidence>
<sequence length="158" mass="18284">MILEKLIMKKNSELNELKNRLFYRGEEDREEILEDIKNVIEDLDIILEEEKKLDIEVEENSFRGYRGYREINEEPNEADRAGREFTMMDLAKYNGQNGASAYIAIDGTVYDVTGIMGFEDGNHFGVRPGTDASKNFKECHNGDRKVLMNLRKVGVLRQ</sequence>
<dbReference type="InterPro" id="IPR036400">
    <property type="entry name" value="Cyt_B5-like_heme/steroid_sf"/>
</dbReference>
<organism evidence="2 3">
    <name type="scientific">Clostridium sardiniense</name>
    <name type="common">Clostridium absonum</name>
    <dbReference type="NCBI Taxonomy" id="29369"/>
    <lineage>
        <taxon>Bacteria</taxon>
        <taxon>Bacillati</taxon>
        <taxon>Bacillota</taxon>
        <taxon>Clostridia</taxon>
        <taxon>Eubacteriales</taxon>
        <taxon>Clostridiaceae</taxon>
        <taxon>Clostridium</taxon>
    </lineage>
</organism>
<feature type="domain" description="Cytochrome b5 heme-binding" evidence="1">
    <location>
        <begin position="85"/>
        <end position="157"/>
    </location>
</feature>
<accession>A0ABS7KZU1</accession>
<dbReference type="Pfam" id="PF00173">
    <property type="entry name" value="Cyt-b5"/>
    <property type="match status" value="1"/>
</dbReference>
<dbReference type="RefSeq" id="WP_221861341.1">
    <property type="nucleotide sequence ID" value="NZ_JAIKTU010000008.1"/>
</dbReference>
<dbReference type="Gene3D" id="3.10.120.10">
    <property type="entry name" value="Cytochrome b5-like heme/steroid binding domain"/>
    <property type="match status" value="1"/>
</dbReference>
<dbReference type="SUPFAM" id="SSF55856">
    <property type="entry name" value="Cytochrome b5-like heme/steroid binding domain"/>
    <property type="match status" value="1"/>
</dbReference>
<evidence type="ECO:0000313" key="2">
    <source>
        <dbReference type="EMBL" id="MBY0756032.1"/>
    </source>
</evidence>
<protein>
    <recommendedName>
        <fullName evidence="1">Cytochrome b5 heme-binding domain-containing protein</fullName>
    </recommendedName>
</protein>